<sequence length="363" mass="39735">MELPDSPESETGQHTPKHSKPKATRGPPLVHPFTLPTITLINLQTLEDALKEFLMEHGQTADFKLAPTFQSHLQGLQDLALNKILTPKGILVEYNSTLRDFSNFGAQNISLTHLAFQPCTGQSKKEASNNGMIFSATNAMAQYEVASKSPSPINWSEGSKWQCTWAFTNFLGPYTVPDADVLSKATKPMQKVPLSVVVEDDLKDLVTFDIPPEGGPSGVDILHNSQGVPLDSEENKLEEPAESEPLMDPSLGEALEKEAEEIETEDEEPTPSCQRHIPQPTPALPTSAPLKGTVEEGDEEESEEVPSTLVDTQPAPPPKNSRERPLLTTTTISRRTCFQAPQTCLLGQDISEPRGGRQILQEK</sequence>
<keyword evidence="3" id="KW-1185">Reference proteome</keyword>
<reference evidence="2 3" key="1">
    <citation type="journal article" date="2015" name="Genome Biol. Evol.">
        <title>Phylogenomic analyses indicate that early fungi evolved digesting cell walls of algal ancestors of land plants.</title>
        <authorList>
            <person name="Chang Y."/>
            <person name="Wang S."/>
            <person name="Sekimoto S."/>
            <person name="Aerts A.L."/>
            <person name="Choi C."/>
            <person name="Clum A."/>
            <person name="LaButti K.M."/>
            <person name="Lindquist E.A."/>
            <person name="Yee Ngan C."/>
            <person name="Ohm R.A."/>
            <person name="Salamov A.A."/>
            <person name="Grigoriev I.V."/>
            <person name="Spatafora J.W."/>
            <person name="Berbee M.L."/>
        </authorList>
    </citation>
    <scope>NUCLEOTIDE SEQUENCE [LARGE SCALE GENOMIC DNA]</scope>
    <source>
        <strain evidence="2 3">JEL478</strain>
    </source>
</reference>
<feature type="region of interest" description="Disordered" evidence="1">
    <location>
        <begin position="211"/>
        <end position="334"/>
    </location>
</feature>
<feature type="region of interest" description="Disordered" evidence="1">
    <location>
        <begin position="1"/>
        <end position="29"/>
    </location>
</feature>
<dbReference type="EMBL" id="KQ965857">
    <property type="protein sequence ID" value="KXS09603.1"/>
    <property type="molecule type" value="Genomic_DNA"/>
</dbReference>
<name>A0A138ZZN9_GONPJ</name>
<evidence type="ECO:0000256" key="1">
    <source>
        <dbReference type="SAM" id="MobiDB-lite"/>
    </source>
</evidence>
<evidence type="ECO:0000313" key="2">
    <source>
        <dbReference type="EMBL" id="KXS09603.1"/>
    </source>
</evidence>
<feature type="compositionally biased region" description="Acidic residues" evidence="1">
    <location>
        <begin position="295"/>
        <end position="304"/>
    </location>
</feature>
<dbReference type="OrthoDB" id="2178439at2759"/>
<evidence type="ECO:0000313" key="3">
    <source>
        <dbReference type="Proteomes" id="UP000070544"/>
    </source>
</evidence>
<organism evidence="2 3">
    <name type="scientific">Gonapodya prolifera (strain JEL478)</name>
    <name type="common">Monoblepharis prolifera</name>
    <dbReference type="NCBI Taxonomy" id="1344416"/>
    <lineage>
        <taxon>Eukaryota</taxon>
        <taxon>Fungi</taxon>
        <taxon>Fungi incertae sedis</taxon>
        <taxon>Chytridiomycota</taxon>
        <taxon>Chytridiomycota incertae sedis</taxon>
        <taxon>Monoblepharidomycetes</taxon>
        <taxon>Monoblepharidales</taxon>
        <taxon>Gonapodyaceae</taxon>
        <taxon>Gonapodya</taxon>
    </lineage>
</organism>
<dbReference type="Proteomes" id="UP000070544">
    <property type="component" value="Unassembled WGS sequence"/>
</dbReference>
<dbReference type="AlphaFoldDB" id="A0A138ZZN9"/>
<accession>A0A138ZZN9</accession>
<protein>
    <submittedName>
        <fullName evidence="2">Uncharacterized protein</fullName>
    </submittedName>
</protein>
<proteinExistence type="predicted"/>
<gene>
    <name evidence="2" type="ORF">M427DRAFT_38662</name>
</gene>
<feature type="compositionally biased region" description="Acidic residues" evidence="1">
    <location>
        <begin position="258"/>
        <end position="269"/>
    </location>
</feature>